<sequence>MVSADSFCGDPVGDASGEEAFGGVGGIDSSVWVSARASVMLPDSLADSASSCSDLASEDAGAGGGGGIGAGMGWGGERGADAWSSRRRGEGSTLGGGGDVGGCGGDDGEESPERFGGEVAVGAGGGGGGAGVGFSGEMDPWGEGSTAGCCEGGEAGATGSAGCGGRIGEAMAN</sequence>
<name>A0A0A9A3T3_ARUDO</name>
<protein>
    <submittedName>
        <fullName evidence="2">Uncharacterized protein</fullName>
    </submittedName>
</protein>
<reference evidence="2" key="1">
    <citation type="submission" date="2014-09" db="EMBL/GenBank/DDBJ databases">
        <authorList>
            <person name="Magalhaes I.L.F."/>
            <person name="Oliveira U."/>
            <person name="Santos F.R."/>
            <person name="Vidigal T.H.D.A."/>
            <person name="Brescovit A.D."/>
            <person name="Santos A.J."/>
        </authorList>
    </citation>
    <scope>NUCLEOTIDE SEQUENCE</scope>
    <source>
        <tissue evidence="2">Shoot tissue taken approximately 20 cm above the soil surface</tissue>
    </source>
</reference>
<dbReference type="AlphaFoldDB" id="A0A0A9A3T3"/>
<feature type="region of interest" description="Disordered" evidence="1">
    <location>
        <begin position="48"/>
        <end position="122"/>
    </location>
</feature>
<feature type="compositionally biased region" description="Gly residues" evidence="1">
    <location>
        <begin position="92"/>
        <end position="105"/>
    </location>
</feature>
<feature type="compositionally biased region" description="Gly residues" evidence="1">
    <location>
        <begin position="61"/>
        <end position="77"/>
    </location>
</feature>
<feature type="region of interest" description="Disordered" evidence="1">
    <location>
        <begin position="1"/>
        <end position="23"/>
    </location>
</feature>
<proteinExistence type="predicted"/>
<organism evidence="2">
    <name type="scientific">Arundo donax</name>
    <name type="common">Giant reed</name>
    <name type="synonym">Donax arundinaceus</name>
    <dbReference type="NCBI Taxonomy" id="35708"/>
    <lineage>
        <taxon>Eukaryota</taxon>
        <taxon>Viridiplantae</taxon>
        <taxon>Streptophyta</taxon>
        <taxon>Embryophyta</taxon>
        <taxon>Tracheophyta</taxon>
        <taxon>Spermatophyta</taxon>
        <taxon>Magnoliopsida</taxon>
        <taxon>Liliopsida</taxon>
        <taxon>Poales</taxon>
        <taxon>Poaceae</taxon>
        <taxon>PACMAD clade</taxon>
        <taxon>Arundinoideae</taxon>
        <taxon>Arundineae</taxon>
        <taxon>Arundo</taxon>
    </lineage>
</organism>
<evidence type="ECO:0000256" key="1">
    <source>
        <dbReference type="SAM" id="MobiDB-lite"/>
    </source>
</evidence>
<feature type="compositionally biased region" description="Low complexity" evidence="1">
    <location>
        <begin position="48"/>
        <end position="60"/>
    </location>
</feature>
<evidence type="ECO:0000313" key="2">
    <source>
        <dbReference type="EMBL" id="JAD46334.1"/>
    </source>
</evidence>
<dbReference type="EMBL" id="GBRH01251561">
    <property type="protein sequence ID" value="JAD46334.1"/>
    <property type="molecule type" value="Transcribed_RNA"/>
</dbReference>
<accession>A0A0A9A3T3</accession>
<reference evidence="2" key="2">
    <citation type="journal article" date="2015" name="Data Brief">
        <title>Shoot transcriptome of the giant reed, Arundo donax.</title>
        <authorList>
            <person name="Barrero R.A."/>
            <person name="Guerrero F.D."/>
            <person name="Moolhuijzen P."/>
            <person name="Goolsby J.A."/>
            <person name="Tidwell J."/>
            <person name="Bellgard S.E."/>
            <person name="Bellgard M.I."/>
        </authorList>
    </citation>
    <scope>NUCLEOTIDE SEQUENCE</scope>
    <source>
        <tissue evidence="2">Shoot tissue taken approximately 20 cm above the soil surface</tissue>
    </source>
</reference>